<evidence type="ECO:0000256" key="2">
    <source>
        <dbReference type="ARBA" id="ARBA00022723"/>
    </source>
</evidence>
<feature type="domain" description="PHD-type" evidence="7">
    <location>
        <begin position="381"/>
        <end position="440"/>
    </location>
</feature>
<dbReference type="EMBL" id="GG675931">
    <property type="protein sequence ID" value="EER12826.1"/>
    <property type="molecule type" value="Genomic_DNA"/>
</dbReference>
<dbReference type="PROSITE" id="PS01359">
    <property type="entry name" value="ZF_PHD_1"/>
    <property type="match status" value="1"/>
</dbReference>
<dbReference type="Pfam" id="PF00628">
    <property type="entry name" value="PHD"/>
    <property type="match status" value="1"/>
</dbReference>
<dbReference type="InterPro" id="IPR011011">
    <property type="entry name" value="Znf_FYVE_PHD"/>
</dbReference>
<dbReference type="Gene3D" id="3.30.40.10">
    <property type="entry name" value="Zinc/RING finger domain, C3HC4 (zinc finger)"/>
    <property type="match status" value="1"/>
</dbReference>
<organism evidence="9">
    <name type="scientific">Perkinsus marinus (strain ATCC 50983 / TXsc)</name>
    <dbReference type="NCBI Taxonomy" id="423536"/>
    <lineage>
        <taxon>Eukaryota</taxon>
        <taxon>Sar</taxon>
        <taxon>Alveolata</taxon>
        <taxon>Perkinsozoa</taxon>
        <taxon>Perkinsea</taxon>
        <taxon>Perkinsida</taxon>
        <taxon>Perkinsidae</taxon>
        <taxon>Perkinsus</taxon>
    </lineage>
</organism>
<dbReference type="Proteomes" id="UP000007800">
    <property type="component" value="Unassembled WGS sequence"/>
</dbReference>
<dbReference type="InterPro" id="IPR037138">
    <property type="entry name" value="His_deacetylse_dom_sf"/>
</dbReference>
<dbReference type="GO" id="GO:0008270">
    <property type="term" value="F:zinc ion binding"/>
    <property type="evidence" value="ECO:0007669"/>
    <property type="project" value="UniProtKB-KW"/>
</dbReference>
<dbReference type="GeneID" id="9055588"/>
<dbReference type="InParanoid" id="C5KRY5"/>
<comment type="similarity">
    <text evidence="1">Belongs to the histone deacetylase family. HD type 2 subfamily.</text>
</comment>
<evidence type="ECO:0000259" key="7">
    <source>
        <dbReference type="PROSITE" id="PS50016"/>
    </source>
</evidence>
<dbReference type="Pfam" id="PF00850">
    <property type="entry name" value="Hist_deacetyl"/>
    <property type="match status" value="1"/>
</dbReference>
<evidence type="ECO:0000256" key="6">
    <source>
        <dbReference type="SAM" id="MobiDB-lite"/>
    </source>
</evidence>
<dbReference type="SUPFAM" id="SSF57903">
    <property type="entry name" value="FYVE/PHD zinc finger"/>
    <property type="match status" value="1"/>
</dbReference>
<keyword evidence="9" id="KW-1185">Reference proteome</keyword>
<gene>
    <name evidence="8" type="ORF">Pmar_PMAR018081</name>
</gene>
<reference evidence="8 9" key="1">
    <citation type="submission" date="2008-07" db="EMBL/GenBank/DDBJ databases">
        <authorList>
            <person name="El-Sayed N."/>
            <person name="Caler E."/>
            <person name="Inman J."/>
            <person name="Amedeo P."/>
            <person name="Hass B."/>
            <person name="Wortman J."/>
        </authorList>
    </citation>
    <scope>NUCLEOTIDE SEQUENCE [LARGE SCALE GENOMIC DNA]</scope>
    <source>
        <strain evidence="9">ATCC 50983 / TXsc</strain>
    </source>
</reference>
<proteinExistence type="inferred from homology"/>
<dbReference type="PROSITE" id="PS50016">
    <property type="entry name" value="ZF_PHD_2"/>
    <property type="match status" value="1"/>
</dbReference>
<dbReference type="InterPro" id="IPR019786">
    <property type="entry name" value="Zinc_finger_PHD-type_CS"/>
</dbReference>
<dbReference type="GO" id="GO:0040029">
    <property type="term" value="P:epigenetic regulation of gene expression"/>
    <property type="evidence" value="ECO:0007669"/>
    <property type="project" value="TreeGrafter"/>
</dbReference>
<keyword evidence="4" id="KW-0862">Zinc</keyword>
<dbReference type="GO" id="GO:0004407">
    <property type="term" value="F:histone deacetylase activity"/>
    <property type="evidence" value="ECO:0007669"/>
    <property type="project" value="TreeGrafter"/>
</dbReference>
<dbReference type="PANTHER" id="PTHR10625">
    <property type="entry name" value="HISTONE DEACETYLASE HDAC1-RELATED"/>
    <property type="match status" value="1"/>
</dbReference>
<feature type="region of interest" description="Disordered" evidence="6">
    <location>
        <begin position="52"/>
        <end position="165"/>
    </location>
</feature>
<feature type="compositionally biased region" description="Low complexity" evidence="6">
    <location>
        <begin position="103"/>
        <end position="113"/>
    </location>
</feature>
<dbReference type="RefSeq" id="XP_002781031.1">
    <property type="nucleotide sequence ID" value="XM_002780985.1"/>
</dbReference>
<keyword evidence="3 5" id="KW-0863">Zinc-finger</keyword>
<sequence>MKIGEVIHHYEDSDLLIVQYRDGSREVLTEHEVKEFALPGNAYVMMGYDKPSLRTKRGSSSSTEASGKPSDESPSKAVIATPGNPRVDSKDRTPPNVAMTPKPLTSSATARASRPSKKRKTSSLPTALLETPARKSSPSSSTGRSASPPIFSPDYSGSPGTDMHANDEVQILSPADDAEIVTLEDGDPALSRAGALNCYYNPLFVKHIGVGPDTAGQWLRHSILALRPSINTGRVRLITKPSARVSIKDIAAVGVHSEAYLQGLGAVDKWLKGKSHELKREVVLDLCSDACRDIMKQATGRKLGLALSPRECIMDRHTLDVGLLSCGMMRDALIELLGRRDCYDGGRSERAPKSTLVLTRTTGHQVPVFLGPEDERVISEHLRCESCDRSTDESKMLVCDNDACQRGYHIGCLSPPLSSDVLKDPNFSEQQWFCPHCEGNILHADEEESDSESEAENELLALDLDLNKHGGPMNVKPGDEVACGGHFINSVAFAIKSVRASRRVSRVAILDFGLYHGCGNEWLFYRDPSVLTMSLHRYGRNRRGETILPGTGSHKRLGEKCALGKNINLEVPAGWGDFEYVSSVREILIPILQQYRPEAIVLVTTFDTLDSSNTQRCYLSRDADLKLTPGFFEWLPWAIRTSLPEASVLASVEGGYDPLRMGEVMRCFSAGLAGPTGGKGAPVEFEKATEEAQTTRADWEAHVSPQVRLYRSAGWKLESPSASGEGRN</sequence>
<dbReference type="InterPro" id="IPR013083">
    <property type="entry name" value="Znf_RING/FYVE/PHD"/>
</dbReference>
<evidence type="ECO:0000256" key="3">
    <source>
        <dbReference type="ARBA" id="ARBA00022771"/>
    </source>
</evidence>
<dbReference type="SMART" id="SM00249">
    <property type="entry name" value="PHD"/>
    <property type="match status" value="1"/>
</dbReference>
<evidence type="ECO:0000313" key="9">
    <source>
        <dbReference type="Proteomes" id="UP000007800"/>
    </source>
</evidence>
<evidence type="ECO:0000256" key="5">
    <source>
        <dbReference type="PROSITE-ProRule" id="PRU00146"/>
    </source>
</evidence>
<keyword evidence="2" id="KW-0479">Metal-binding</keyword>
<dbReference type="InterPro" id="IPR019787">
    <property type="entry name" value="Znf_PHD-finger"/>
</dbReference>
<dbReference type="AlphaFoldDB" id="C5KRY5"/>
<dbReference type="SUPFAM" id="SSF52768">
    <property type="entry name" value="Arginase/deacetylase"/>
    <property type="match status" value="1"/>
</dbReference>
<dbReference type="OrthoDB" id="424012at2759"/>
<dbReference type="Gene3D" id="3.40.800.20">
    <property type="entry name" value="Histone deacetylase domain"/>
    <property type="match status" value="1"/>
</dbReference>
<evidence type="ECO:0000313" key="8">
    <source>
        <dbReference type="EMBL" id="EER12826.1"/>
    </source>
</evidence>
<protein>
    <submittedName>
        <fullName evidence="8">Histone deacetylase, putative</fullName>
    </submittedName>
</protein>
<dbReference type="InterPro" id="IPR001965">
    <property type="entry name" value="Znf_PHD"/>
</dbReference>
<accession>C5KRY5</accession>
<dbReference type="PANTHER" id="PTHR10625:SF10">
    <property type="entry name" value="HISTONE DEACETYLASE HDAC1"/>
    <property type="match status" value="1"/>
</dbReference>
<name>C5KRY5_PERM5</name>
<evidence type="ECO:0000256" key="1">
    <source>
        <dbReference type="ARBA" id="ARBA00007738"/>
    </source>
</evidence>
<evidence type="ECO:0000256" key="4">
    <source>
        <dbReference type="ARBA" id="ARBA00022833"/>
    </source>
</evidence>
<dbReference type="InterPro" id="IPR023801">
    <property type="entry name" value="His_deacetylse_dom"/>
</dbReference>
<dbReference type="InterPro" id="IPR023696">
    <property type="entry name" value="Ureohydrolase_dom_sf"/>
</dbReference>
<feature type="compositionally biased region" description="Low complexity" evidence="6">
    <location>
        <begin position="134"/>
        <end position="149"/>
    </location>
</feature>